<dbReference type="Proteomes" id="UP001062846">
    <property type="component" value="Chromosome 9"/>
</dbReference>
<proteinExistence type="predicted"/>
<dbReference type="EMBL" id="CM046396">
    <property type="protein sequence ID" value="KAI8539220.1"/>
    <property type="molecule type" value="Genomic_DNA"/>
</dbReference>
<name>A0ACC0MEE2_RHOML</name>
<organism evidence="1 2">
    <name type="scientific">Rhododendron molle</name>
    <name type="common">Chinese azalea</name>
    <name type="synonym">Azalea mollis</name>
    <dbReference type="NCBI Taxonomy" id="49168"/>
    <lineage>
        <taxon>Eukaryota</taxon>
        <taxon>Viridiplantae</taxon>
        <taxon>Streptophyta</taxon>
        <taxon>Embryophyta</taxon>
        <taxon>Tracheophyta</taxon>
        <taxon>Spermatophyta</taxon>
        <taxon>Magnoliopsida</taxon>
        <taxon>eudicotyledons</taxon>
        <taxon>Gunneridae</taxon>
        <taxon>Pentapetalae</taxon>
        <taxon>asterids</taxon>
        <taxon>Ericales</taxon>
        <taxon>Ericaceae</taxon>
        <taxon>Ericoideae</taxon>
        <taxon>Rhodoreae</taxon>
        <taxon>Rhododendron</taxon>
    </lineage>
</organism>
<keyword evidence="2" id="KW-1185">Reference proteome</keyword>
<evidence type="ECO:0000313" key="1">
    <source>
        <dbReference type="EMBL" id="KAI8539220.1"/>
    </source>
</evidence>
<reference evidence="1" key="1">
    <citation type="submission" date="2022-02" db="EMBL/GenBank/DDBJ databases">
        <title>Plant Genome Project.</title>
        <authorList>
            <person name="Zhang R.-G."/>
        </authorList>
    </citation>
    <scope>NUCLEOTIDE SEQUENCE</scope>
    <source>
        <strain evidence="1">AT1</strain>
    </source>
</reference>
<accession>A0ACC0MEE2</accession>
<protein>
    <submittedName>
        <fullName evidence="1">Uncharacterized protein</fullName>
    </submittedName>
</protein>
<sequence length="83" mass="9155">MHRGVRNQRPLARYTSSCGEHRESAVANGDPSAGARHLGNELIPQPGGIPWVARHGIRNQRLLARYALPCRDANASSTRCRNQ</sequence>
<gene>
    <name evidence="1" type="ORF">RHMOL_Rhmol09G0164600</name>
</gene>
<comment type="caution">
    <text evidence="1">The sequence shown here is derived from an EMBL/GenBank/DDBJ whole genome shotgun (WGS) entry which is preliminary data.</text>
</comment>
<evidence type="ECO:0000313" key="2">
    <source>
        <dbReference type="Proteomes" id="UP001062846"/>
    </source>
</evidence>